<feature type="transmembrane region" description="Helical" evidence="1">
    <location>
        <begin position="45"/>
        <end position="70"/>
    </location>
</feature>
<dbReference type="Gene3D" id="3.30.565.10">
    <property type="entry name" value="Histidine kinase-like ATPase, C-terminal domain"/>
    <property type="match status" value="1"/>
</dbReference>
<gene>
    <name evidence="3" type="ORF">ABGB03_12530</name>
</gene>
<keyword evidence="3" id="KW-0808">Transferase</keyword>
<name>A0AAU7BRF8_9FLAO</name>
<dbReference type="PANTHER" id="PTHR34220">
    <property type="entry name" value="SENSOR HISTIDINE KINASE YPDA"/>
    <property type="match status" value="1"/>
</dbReference>
<dbReference type="EMBL" id="CP157199">
    <property type="protein sequence ID" value="XBG60684.1"/>
    <property type="molecule type" value="Genomic_DNA"/>
</dbReference>
<dbReference type="SUPFAM" id="SSF55874">
    <property type="entry name" value="ATPase domain of HSP90 chaperone/DNA topoisomerase II/histidine kinase"/>
    <property type="match status" value="1"/>
</dbReference>
<dbReference type="GO" id="GO:0016020">
    <property type="term" value="C:membrane"/>
    <property type="evidence" value="ECO:0007669"/>
    <property type="project" value="InterPro"/>
</dbReference>
<sequence>MKKKIDRKLIKILAAFYGVVVLLTFSKRLYFIISAKAFENNDFSWFELIFSGTFLDWVLVVIYMLFVALLTKRMIDRNVKLPSILLTHFMLSILMTWFLFICASIINLIIGQYDLEKAINNLSINHFARTFDINFVNYFVMAAIIYVYYYVNKIKEYEYLKTKLSDQLTSAKMKALKDQLHPHFLFNTLNGISTLVKTNPTQAQNTIADLSDLLREILELKNDDFITLRKEMNVLDKYFSIMLIRFSDHLTIKTNIEENTLFSLIPAMLLQPIVENSIKYGYSIKVKKLVIELNVFKKENKLVIEVFNNGKPINKKTTISKGNGISNIMERLKALYGNNSEFYFDNIESGGVITRIIIPFVEETTLA</sequence>
<dbReference type="RefSeq" id="WP_347922914.1">
    <property type="nucleotide sequence ID" value="NZ_CP157199.1"/>
</dbReference>
<keyword evidence="1" id="KW-1133">Transmembrane helix</keyword>
<keyword evidence="3" id="KW-0418">Kinase</keyword>
<dbReference type="Pfam" id="PF06580">
    <property type="entry name" value="His_kinase"/>
    <property type="match status" value="1"/>
</dbReference>
<feature type="transmembrane region" description="Helical" evidence="1">
    <location>
        <begin position="12"/>
        <end position="33"/>
    </location>
</feature>
<feature type="transmembrane region" description="Helical" evidence="1">
    <location>
        <begin position="133"/>
        <end position="151"/>
    </location>
</feature>
<dbReference type="InterPro" id="IPR050640">
    <property type="entry name" value="Bact_2-comp_sensor_kinase"/>
</dbReference>
<feature type="transmembrane region" description="Helical" evidence="1">
    <location>
        <begin position="91"/>
        <end position="113"/>
    </location>
</feature>
<accession>A0AAU7BRF8</accession>
<dbReference type="InterPro" id="IPR010559">
    <property type="entry name" value="Sig_transdc_His_kin_internal"/>
</dbReference>
<evidence type="ECO:0000256" key="1">
    <source>
        <dbReference type="SAM" id="Phobius"/>
    </source>
</evidence>
<dbReference type="AlphaFoldDB" id="A0AAU7BRF8"/>
<dbReference type="GO" id="GO:0000155">
    <property type="term" value="F:phosphorelay sensor kinase activity"/>
    <property type="evidence" value="ECO:0007669"/>
    <property type="project" value="InterPro"/>
</dbReference>
<dbReference type="InterPro" id="IPR036890">
    <property type="entry name" value="HATPase_C_sf"/>
</dbReference>
<protein>
    <submittedName>
        <fullName evidence="3">Histidine kinase</fullName>
    </submittedName>
</protein>
<proteinExistence type="predicted"/>
<dbReference type="PANTHER" id="PTHR34220:SF7">
    <property type="entry name" value="SENSOR HISTIDINE KINASE YPDA"/>
    <property type="match status" value="1"/>
</dbReference>
<reference evidence="3" key="1">
    <citation type="submission" date="2024-05" db="EMBL/GenBank/DDBJ databases">
        <title>Pontimicrobium maritimus sp. nov., isolated form sea water.</title>
        <authorList>
            <person name="Muhammad N."/>
            <person name="Vuong T.Q."/>
            <person name="Han H.L."/>
            <person name="Kim S.-G."/>
        </authorList>
    </citation>
    <scope>NUCLEOTIDE SEQUENCE</scope>
    <source>
        <strain evidence="3">SW4</strain>
    </source>
</reference>
<evidence type="ECO:0000259" key="2">
    <source>
        <dbReference type="Pfam" id="PF06580"/>
    </source>
</evidence>
<organism evidence="3">
    <name type="scientific">Pontimicrobium sp. SW4</name>
    <dbReference type="NCBI Taxonomy" id="3153519"/>
    <lineage>
        <taxon>Bacteria</taxon>
        <taxon>Pseudomonadati</taxon>
        <taxon>Bacteroidota</taxon>
        <taxon>Flavobacteriia</taxon>
        <taxon>Flavobacteriales</taxon>
        <taxon>Flavobacteriaceae</taxon>
        <taxon>Pontimicrobium</taxon>
    </lineage>
</organism>
<keyword evidence="1" id="KW-0472">Membrane</keyword>
<feature type="domain" description="Signal transduction histidine kinase internal region" evidence="2">
    <location>
        <begin position="171"/>
        <end position="250"/>
    </location>
</feature>
<keyword evidence="1" id="KW-0812">Transmembrane</keyword>
<evidence type="ECO:0000313" key="3">
    <source>
        <dbReference type="EMBL" id="XBG60684.1"/>
    </source>
</evidence>